<keyword evidence="3" id="KW-0963">Cytoplasm</keyword>
<keyword evidence="3" id="KW-0645">Protease</keyword>
<dbReference type="GO" id="GO:0004843">
    <property type="term" value="F:cysteine-type deubiquitinase activity"/>
    <property type="evidence" value="ECO:0007669"/>
    <property type="project" value="UniProtKB-UniRule"/>
</dbReference>
<comment type="caution">
    <text evidence="5">The sequence shown here is derived from an EMBL/GenBank/DDBJ whole genome shotgun (WGS) entry which is preliminary data.</text>
</comment>
<evidence type="ECO:0000313" key="6">
    <source>
        <dbReference type="Proteomes" id="UP000822688"/>
    </source>
</evidence>
<dbReference type="InterPro" id="IPR047947">
    <property type="entry name" value="OTU4_OTU"/>
</dbReference>
<keyword evidence="3" id="KW-0833">Ubl conjugation pathway</keyword>
<dbReference type="PANTHER" id="PTHR13312">
    <property type="entry name" value="HIV-INDUCED PROTEIN-7-LIKE PROTEASE"/>
    <property type="match status" value="1"/>
</dbReference>
<keyword evidence="6" id="KW-1185">Reference proteome</keyword>
<keyword evidence="3" id="KW-0788">Thiol protease</keyword>
<dbReference type="EMBL" id="CM026430">
    <property type="protein sequence ID" value="KAG0562439.1"/>
    <property type="molecule type" value="Genomic_DNA"/>
</dbReference>
<dbReference type="GO" id="GO:0005634">
    <property type="term" value="C:nucleus"/>
    <property type="evidence" value="ECO:0007669"/>
    <property type="project" value="TreeGrafter"/>
</dbReference>
<evidence type="ECO:0000313" key="5">
    <source>
        <dbReference type="EMBL" id="KAG0562439.1"/>
    </source>
</evidence>
<dbReference type="GO" id="GO:0030968">
    <property type="term" value="P:endoplasmic reticulum unfolded protein response"/>
    <property type="evidence" value="ECO:0007669"/>
    <property type="project" value="TreeGrafter"/>
</dbReference>
<evidence type="ECO:0000259" key="4">
    <source>
        <dbReference type="PROSITE" id="PS50802"/>
    </source>
</evidence>
<keyword evidence="2 3" id="KW-0378">Hydrolase</keyword>
<dbReference type="InterPro" id="IPR038765">
    <property type="entry name" value="Papain-like_cys_pep_sf"/>
</dbReference>
<dbReference type="CDD" id="cd22760">
    <property type="entry name" value="OTU_plant_OTU4-like"/>
    <property type="match status" value="1"/>
</dbReference>
<organism evidence="5 6">
    <name type="scientific">Ceratodon purpureus</name>
    <name type="common">Fire moss</name>
    <name type="synonym">Dicranum purpureum</name>
    <dbReference type="NCBI Taxonomy" id="3225"/>
    <lineage>
        <taxon>Eukaryota</taxon>
        <taxon>Viridiplantae</taxon>
        <taxon>Streptophyta</taxon>
        <taxon>Embryophyta</taxon>
        <taxon>Bryophyta</taxon>
        <taxon>Bryophytina</taxon>
        <taxon>Bryopsida</taxon>
        <taxon>Dicranidae</taxon>
        <taxon>Pseudoditrichales</taxon>
        <taxon>Ditrichaceae</taxon>
        <taxon>Ceratodon</taxon>
    </lineage>
</organism>
<dbReference type="GO" id="GO:0005829">
    <property type="term" value="C:cytosol"/>
    <property type="evidence" value="ECO:0007669"/>
    <property type="project" value="TreeGrafter"/>
</dbReference>
<dbReference type="GO" id="GO:0016579">
    <property type="term" value="P:protein deubiquitination"/>
    <property type="evidence" value="ECO:0007669"/>
    <property type="project" value="TreeGrafter"/>
</dbReference>
<proteinExistence type="predicted"/>
<dbReference type="GO" id="GO:0036503">
    <property type="term" value="P:ERAD pathway"/>
    <property type="evidence" value="ECO:0007669"/>
    <property type="project" value="TreeGrafter"/>
</dbReference>
<dbReference type="PROSITE" id="PS50802">
    <property type="entry name" value="OTU"/>
    <property type="match status" value="1"/>
</dbReference>
<dbReference type="PANTHER" id="PTHR13312:SF6">
    <property type="entry name" value="UBIQUITIN THIOESTERASE OTU"/>
    <property type="match status" value="1"/>
</dbReference>
<dbReference type="EC" id="3.4.19.12" evidence="3"/>
<dbReference type="Pfam" id="PF02338">
    <property type="entry name" value="OTU"/>
    <property type="match status" value="1"/>
</dbReference>
<reference evidence="5" key="1">
    <citation type="submission" date="2020-06" db="EMBL/GenBank/DDBJ databases">
        <title>WGS assembly of Ceratodon purpureus strain R40.</title>
        <authorList>
            <person name="Carey S.B."/>
            <person name="Jenkins J."/>
            <person name="Shu S."/>
            <person name="Lovell J.T."/>
            <person name="Sreedasyam A."/>
            <person name="Maumus F."/>
            <person name="Tiley G.P."/>
            <person name="Fernandez-Pozo N."/>
            <person name="Barry K."/>
            <person name="Chen C."/>
            <person name="Wang M."/>
            <person name="Lipzen A."/>
            <person name="Daum C."/>
            <person name="Saski C.A."/>
            <person name="Payton A.C."/>
            <person name="Mcbreen J.C."/>
            <person name="Conrad R.E."/>
            <person name="Kollar L.M."/>
            <person name="Olsson S."/>
            <person name="Huttunen S."/>
            <person name="Landis J.B."/>
            <person name="Wickett N.J."/>
            <person name="Johnson M.G."/>
            <person name="Rensing S.A."/>
            <person name="Grimwood J."/>
            <person name="Schmutz J."/>
            <person name="Mcdaniel S.F."/>
        </authorList>
    </citation>
    <scope>NUCLEOTIDE SEQUENCE</scope>
    <source>
        <strain evidence="5">R40</strain>
    </source>
</reference>
<protein>
    <recommendedName>
        <fullName evidence="3">Ubiquitin thioesterase OTU</fullName>
        <ecNumber evidence="3">3.4.19.12</ecNumber>
    </recommendedName>
</protein>
<evidence type="ECO:0000256" key="2">
    <source>
        <dbReference type="ARBA" id="ARBA00022801"/>
    </source>
</evidence>
<feature type="domain" description="OTU" evidence="4">
    <location>
        <begin position="216"/>
        <end position="352"/>
    </location>
</feature>
<dbReference type="Proteomes" id="UP000822688">
    <property type="component" value="Chromosome 9"/>
</dbReference>
<sequence length="360" mass="39391">MVLSMMLKSFSVSASVPGKAYNTVQNYSSFSLRNGGRLKVSSISLTCPQHHPTLCLLAAKIAPTGTSGRTFQQSREISAAFRPSKQLAAAPFSVNRVDVNKNSRVPWAKSSEAFKFSSTNLKATHGKANMSVSSPAPGSPQKLQAVQHRHAPWLLFGLCICLSVAAGSFAPRLLIGSPPAFAEVVVRTAGRPTASGSRCRSSETEESQGKKVHFDYHVTGIPGDGRCLFRAVAHGACLRSGKPAPNEGTQRQMADDLRNKALDELVRRRETSEWFIEGDFDAYVRRMRNPYTWGGEPELLMLSNVLQMPITVYMKHKGGIIAIAEYGQEYGNENPIRVLYHGSGHYEAVQLPGDKRKSRL</sequence>
<name>A0A8T0GVT4_CERPU</name>
<dbReference type="InterPro" id="IPR003323">
    <property type="entry name" value="OTU_dom"/>
</dbReference>
<dbReference type="FunFam" id="3.90.70.80:FF:000007">
    <property type="entry name" value="OTU domain-containing protein"/>
    <property type="match status" value="1"/>
</dbReference>
<dbReference type="AlphaFoldDB" id="A0A8T0GVT4"/>
<comment type="subcellular location">
    <subcellularLocation>
        <location evidence="3">Cytoplasm</location>
    </subcellularLocation>
</comment>
<dbReference type="Gene3D" id="3.90.70.80">
    <property type="match status" value="1"/>
</dbReference>
<accession>A0A8T0GVT4</accession>
<dbReference type="SUPFAM" id="SSF54001">
    <property type="entry name" value="Cysteine proteinases"/>
    <property type="match status" value="1"/>
</dbReference>
<comment type="function">
    <text evidence="3">Hydrolase that can remove conjugated ubiquitin from proteins and may therefore play an important regulatory role at the level of protein turnover by preventing degradation.</text>
</comment>
<evidence type="ECO:0000256" key="3">
    <source>
        <dbReference type="RuleBase" id="RU367104"/>
    </source>
</evidence>
<evidence type="ECO:0000256" key="1">
    <source>
        <dbReference type="ARBA" id="ARBA00000707"/>
    </source>
</evidence>
<gene>
    <name evidence="5" type="ORF">KC19_9G146300</name>
</gene>
<comment type="catalytic activity">
    <reaction evidence="1 3">
        <text>Thiol-dependent hydrolysis of ester, thioester, amide, peptide and isopeptide bonds formed by the C-terminal Gly of ubiquitin (a 76-residue protein attached to proteins as an intracellular targeting signal).</text>
        <dbReference type="EC" id="3.4.19.12"/>
    </reaction>
</comment>